<feature type="domain" description="PNPLA" evidence="3">
    <location>
        <begin position="58"/>
        <end position="253"/>
    </location>
</feature>
<keyword evidence="2" id="KW-0378">Hydrolase</keyword>
<name>A0ABU1JHM3_9PROT</name>
<evidence type="ECO:0000256" key="1">
    <source>
        <dbReference type="ARBA" id="ARBA00023098"/>
    </source>
</evidence>
<dbReference type="PROSITE" id="PS51635">
    <property type="entry name" value="PNPLA"/>
    <property type="match status" value="1"/>
</dbReference>
<dbReference type="InterPro" id="IPR016035">
    <property type="entry name" value="Acyl_Trfase/lysoPLipase"/>
</dbReference>
<dbReference type="RefSeq" id="WP_309792069.1">
    <property type="nucleotide sequence ID" value="NZ_JAVDPW010000001.1"/>
</dbReference>
<sequence>MPERHEFNATIGSMQGVRYYPPDHLGTIEADARASVDRERAVLAAAGHKGPLPPASYLAVSGGGENGAFGAGLLVGWTKTGTRPEFKVVTGVSTGALTAPFAFLGPAYDDRLAGIYTSITAAEVLESRGFLAALTDDAMADTAPLRRTIAKYVTPDLLAAIAREHEKGRILLIGTTDLDAQRGVIWNIGKIAASGDPGALELVRSILVASTAIPGAFPPVMIDVTADGQPYQEMHVDGGATAQVFIYPPSLKIGELAKKAGIVRRRDVYVIRNARLDADWADVRRSTLSIAGRAISSLIQTQGVGDLYRIYTVSQRDGVGFHLAYIPSSFDVKLETPFDQTYMRALFDLGLKLGAQGYPWQTRPPGY</sequence>
<comment type="caution">
    <text evidence="4">The sequence shown here is derived from an EMBL/GenBank/DDBJ whole genome shotgun (WGS) entry which is preliminary data.</text>
</comment>
<evidence type="ECO:0000256" key="2">
    <source>
        <dbReference type="PROSITE-ProRule" id="PRU01161"/>
    </source>
</evidence>
<feature type="short sequence motif" description="GXGXXG" evidence="2">
    <location>
        <begin position="62"/>
        <end position="67"/>
    </location>
</feature>
<feature type="short sequence motif" description="DGA/G" evidence="2">
    <location>
        <begin position="237"/>
        <end position="239"/>
    </location>
</feature>
<proteinExistence type="predicted"/>
<feature type="active site" description="Proton acceptor" evidence="2">
    <location>
        <position position="237"/>
    </location>
</feature>
<dbReference type="EMBL" id="JAVDPW010000001">
    <property type="protein sequence ID" value="MDR6288115.1"/>
    <property type="molecule type" value="Genomic_DNA"/>
</dbReference>
<feature type="active site" description="Nucleophile" evidence="2">
    <location>
        <position position="93"/>
    </location>
</feature>
<gene>
    <name evidence="4" type="ORF">E9232_000614</name>
</gene>
<accession>A0ABU1JHM3</accession>
<evidence type="ECO:0000313" key="5">
    <source>
        <dbReference type="Proteomes" id="UP001262410"/>
    </source>
</evidence>
<evidence type="ECO:0000313" key="4">
    <source>
        <dbReference type="EMBL" id="MDR6288115.1"/>
    </source>
</evidence>
<dbReference type="Gene3D" id="3.40.1090.10">
    <property type="entry name" value="Cytosolic phospholipase A2 catalytic domain"/>
    <property type="match status" value="1"/>
</dbReference>
<evidence type="ECO:0000259" key="3">
    <source>
        <dbReference type="PROSITE" id="PS51635"/>
    </source>
</evidence>
<dbReference type="Proteomes" id="UP001262410">
    <property type="component" value="Unassembled WGS sequence"/>
</dbReference>
<dbReference type="SUPFAM" id="SSF52151">
    <property type="entry name" value="FabD/lysophospholipase-like"/>
    <property type="match status" value="1"/>
</dbReference>
<dbReference type="InterPro" id="IPR002641">
    <property type="entry name" value="PNPLA_dom"/>
</dbReference>
<keyword evidence="5" id="KW-1185">Reference proteome</keyword>
<organism evidence="4 5">
    <name type="scientific">Inquilinus ginsengisoli</name>
    <dbReference type="NCBI Taxonomy" id="363840"/>
    <lineage>
        <taxon>Bacteria</taxon>
        <taxon>Pseudomonadati</taxon>
        <taxon>Pseudomonadota</taxon>
        <taxon>Alphaproteobacteria</taxon>
        <taxon>Rhodospirillales</taxon>
        <taxon>Rhodospirillaceae</taxon>
        <taxon>Inquilinus</taxon>
    </lineage>
</organism>
<feature type="short sequence motif" description="GXSXG" evidence="2">
    <location>
        <begin position="91"/>
        <end position="95"/>
    </location>
</feature>
<dbReference type="Pfam" id="PF01734">
    <property type="entry name" value="Patatin"/>
    <property type="match status" value="1"/>
</dbReference>
<protein>
    <recommendedName>
        <fullName evidence="3">PNPLA domain-containing protein</fullName>
    </recommendedName>
</protein>
<reference evidence="4 5" key="1">
    <citation type="submission" date="2023-07" db="EMBL/GenBank/DDBJ databases">
        <title>Sorghum-associated microbial communities from plants grown in Nebraska, USA.</title>
        <authorList>
            <person name="Schachtman D."/>
        </authorList>
    </citation>
    <scope>NUCLEOTIDE SEQUENCE [LARGE SCALE GENOMIC DNA]</scope>
    <source>
        <strain evidence="4 5">584</strain>
    </source>
</reference>
<keyword evidence="1 2" id="KW-0443">Lipid metabolism</keyword>
<keyword evidence="2" id="KW-0442">Lipid degradation</keyword>